<evidence type="ECO:0000313" key="2">
    <source>
        <dbReference type="EMBL" id="KAF2277638.1"/>
    </source>
</evidence>
<reference evidence="2" key="1">
    <citation type="journal article" date="2020" name="Stud. Mycol.">
        <title>101 Dothideomycetes genomes: a test case for predicting lifestyles and emergence of pathogens.</title>
        <authorList>
            <person name="Haridas S."/>
            <person name="Albert R."/>
            <person name="Binder M."/>
            <person name="Bloem J."/>
            <person name="Labutti K."/>
            <person name="Salamov A."/>
            <person name="Andreopoulos B."/>
            <person name="Baker S."/>
            <person name="Barry K."/>
            <person name="Bills G."/>
            <person name="Bluhm B."/>
            <person name="Cannon C."/>
            <person name="Castanera R."/>
            <person name="Culley D."/>
            <person name="Daum C."/>
            <person name="Ezra D."/>
            <person name="Gonzalez J."/>
            <person name="Henrissat B."/>
            <person name="Kuo A."/>
            <person name="Liang C."/>
            <person name="Lipzen A."/>
            <person name="Lutzoni F."/>
            <person name="Magnuson J."/>
            <person name="Mondo S."/>
            <person name="Nolan M."/>
            <person name="Ohm R."/>
            <person name="Pangilinan J."/>
            <person name="Park H.-J."/>
            <person name="Ramirez L."/>
            <person name="Alfaro M."/>
            <person name="Sun H."/>
            <person name="Tritt A."/>
            <person name="Yoshinaga Y."/>
            <person name="Zwiers L.-H."/>
            <person name="Turgeon B."/>
            <person name="Goodwin S."/>
            <person name="Spatafora J."/>
            <person name="Crous P."/>
            <person name="Grigoriev I."/>
        </authorList>
    </citation>
    <scope>NUCLEOTIDE SEQUENCE</scope>
    <source>
        <strain evidence="2">CBS 379.55</strain>
    </source>
</reference>
<feature type="compositionally biased region" description="Polar residues" evidence="1">
    <location>
        <begin position="1"/>
        <end position="17"/>
    </location>
</feature>
<accession>A0A6A6JP06</accession>
<name>A0A6A6JP06_WESOR</name>
<sequence length="114" mass="12464">MPSSTSNVPAGSGQTVATGARGGPYQYYPCVNANSPGHAVSYTWRLRPGELCENCRVSGLKLRQLVVCTDLCYSSQAVNQWTTNGLEYAAREYGSVDIRFRRLTPIVQNVQCSI</sequence>
<gene>
    <name evidence="2" type="ORF">EI97DRAFT_299959</name>
</gene>
<protein>
    <submittedName>
        <fullName evidence="2">Uncharacterized protein</fullName>
    </submittedName>
</protein>
<organism evidence="2 3">
    <name type="scientific">Westerdykella ornata</name>
    <dbReference type="NCBI Taxonomy" id="318751"/>
    <lineage>
        <taxon>Eukaryota</taxon>
        <taxon>Fungi</taxon>
        <taxon>Dikarya</taxon>
        <taxon>Ascomycota</taxon>
        <taxon>Pezizomycotina</taxon>
        <taxon>Dothideomycetes</taxon>
        <taxon>Pleosporomycetidae</taxon>
        <taxon>Pleosporales</taxon>
        <taxon>Sporormiaceae</taxon>
        <taxon>Westerdykella</taxon>
    </lineage>
</organism>
<evidence type="ECO:0000313" key="3">
    <source>
        <dbReference type="Proteomes" id="UP000800097"/>
    </source>
</evidence>
<dbReference type="AlphaFoldDB" id="A0A6A6JP06"/>
<evidence type="ECO:0000256" key="1">
    <source>
        <dbReference type="SAM" id="MobiDB-lite"/>
    </source>
</evidence>
<keyword evidence="3" id="KW-1185">Reference proteome</keyword>
<dbReference type="GeneID" id="54547696"/>
<dbReference type="Proteomes" id="UP000800097">
    <property type="component" value="Unassembled WGS sequence"/>
</dbReference>
<dbReference type="EMBL" id="ML986490">
    <property type="protein sequence ID" value="KAF2277638.1"/>
    <property type="molecule type" value="Genomic_DNA"/>
</dbReference>
<dbReference type="RefSeq" id="XP_033655177.1">
    <property type="nucleotide sequence ID" value="XM_033794521.1"/>
</dbReference>
<feature type="region of interest" description="Disordered" evidence="1">
    <location>
        <begin position="1"/>
        <end position="21"/>
    </location>
</feature>
<proteinExistence type="predicted"/>